<dbReference type="RefSeq" id="WP_112219910.1">
    <property type="nucleotide sequence ID" value="NZ_MVJN01000007.1"/>
</dbReference>
<reference evidence="1 2" key="1">
    <citation type="submission" date="2017-02" db="EMBL/GenBank/DDBJ databases">
        <title>Legionella quilivanii strain from human: case report and whole genome sequencing analysis.</title>
        <authorList>
            <person name="Lalancette C."/>
            <person name="Leduc J.-M."/>
            <person name="Levesque S."/>
            <person name="Fournier E."/>
            <person name="Saoud J."/>
            <person name="Faucher S.P."/>
            <person name="Bernard K."/>
            <person name="Martineau C."/>
            <person name="Longtin J."/>
        </authorList>
    </citation>
    <scope>NUCLEOTIDE SEQUENCE [LARGE SCALE GENOMIC DNA]</scope>
    <source>
        <strain evidence="1 2">ID143958</strain>
    </source>
</reference>
<dbReference type="Proteomes" id="UP000249458">
    <property type="component" value="Unassembled WGS sequence"/>
</dbReference>
<evidence type="ECO:0000313" key="2">
    <source>
        <dbReference type="Proteomes" id="UP000249458"/>
    </source>
</evidence>
<evidence type="ECO:0000313" key="1">
    <source>
        <dbReference type="EMBL" id="RAP35982.1"/>
    </source>
</evidence>
<gene>
    <name evidence="1" type="ORF">B1207_10435</name>
</gene>
<name>A0A364LHZ7_9GAMM</name>
<organism evidence="1 2">
    <name type="scientific">Legionella quinlivanii</name>
    <dbReference type="NCBI Taxonomy" id="45073"/>
    <lineage>
        <taxon>Bacteria</taxon>
        <taxon>Pseudomonadati</taxon>
        <taxon>Pseudomonadota</taxon>
        <taxon>Gammaproteobacteria</taxon>
        <taxon>Legionellales</taxon>
        <taxon>Legionellaceae</taxon>
        <taxon>Legionella</taxon>
    </lineage>
</organism>
<protein>
    <submittedName>
        <fullName evidence="1">Uncharacterized protein</fullName>
    </submittedName>
</protein>
<proteinExistence type="predicted"/>
<dbReference type="EMBL" id="MVJN01000007">
    <property type="protein sequence ID" value="RAP35982.1"/>
    <property type="molecule type" value="Genomic_DNA"/>
</dbReference>
<sequence length="616" mass="71213">MKFTEWCYRKYGIFGFSEGRIFKKVQLPLIDAGMPGTHESYREDPCLDESTYLDLLDDLWFYFLSTNSKPNKENYESFKITYFEALGINYYGITEMPKQGSINLHMDETQQDQFIFHFRNFFPRKSICCLTQKNVIELPAHFIQELLKLYFQEMSSSFTLSAQNLSSYRLRVLNLMNIITNNQLEIRLNLMQRLALDYDNNEYILSPDVVSAYSLSLKVFAELFYESITTEQYQQLHSAAHQLAAYDTQGKLGQSLKTEVKFRCNLETNFYRLLSECQQNGDEHYKNACLLSDLPITSQFVLLHTVEQNTRSLLHGLKSSLPDKERFSFPRFLPDENKQSETNEILLSTGGQSGHIAVTRIVKVGILLDGSLAFSEDQVHHYNYFKIENDLASMVGFNSQNGTLFGTYVTQLVPFEFYNDNISPTYINPFKDPDAYQQAMEKTLTHLIRVERMAILYGNSMKKMDLREKEEHSRLSKLRKQLSGQPYHSPIYYFARGDHIPTQTTLKELKNLRGYAQREGSCPAFSLKSLLASILSPELAALHNNFVQTHDALAYLLLMKEKISELDKRIEQSNQNPGKINFLQGHALRSSFYNQSVKNIPKNVPNTTSNPVYQKL</sequence>
<dbReference type="AlphaFoldDB" id="A0A364LHZ7"/>
<accession>A0A364LHZ7</accession>
<comment type="caution">
    <text evidence="1">The sequence shown here is derived from an EMBL/GenBank/DDBJ whole genome shotgun (WGS) entry which is preliminary data.</text>
</comment>